<dbReference type="GO" id="GO:0004366">
    <property type="term" value="F:glycerol-3-phosphate O-acyltransferase activity"/>
    <property type="evidence" value="ECO:0007669"/>
    <property type="project" value="UniProtKB-UniRule"/>
</dbReference>
<dbReference type="AlphaFoldDB" id="A0A2S2DYZ9"/>
<keyword evidence="13 15" id="KW-0012">Acyltransferase</keyword>
<gene>
    <name evidence="15 17" type="primary">plsB</name>
    <name evidence="17" type="ORF">HMF8227_00071</name>
</gene>
<evidence type="ECO:0000256" key="2">
    <source>
        <dbReference type="ARBA" id="ARBA00004765"/>
    </source>
</evidence>
<evidence type="ECO:0000313" key="18">
    <source>
        <dbReference type="Proteomes" id="UP000245728"/>
    </source>
</evidence>
<comment type="subcellular location">
    <subcellularLocation>
        <location evidence="1 15">Cell membrane</location>
        <topology evidence="1 15">Peripheral membrane protein</topology>
        <orientation evidence="1 15">Cytoplasmic side</orientation>
    </subcellularLocation>
</comment>
<dbReference type="InterPro" id="IPR041728">
    <property type="entry name" value="GPAT/DHAPAT_LPLAT"/>
</dbReference>
<evidence type="ECO:0000256" key="6">
    <source>
        <dbReference type="ARBA" id="ARBA00013432"/>
    </source>
</evidence>
<dbReference type="SMART" id="SM00563">
    <property type="entry name" value="PlsC"/>
    <property type="match status" value="1"/>
</dbReference>
<feature type="short sequence motif" description="HXXXXD motif" evidence="15">
    <location>
        <begin position="308"/>
        <end position="313"/>
    </location>
</feature>
<keyword evidence="18" id="KW-1185">Reference proteome</keyword>
<evidence type="ECO:0000256" key="15">
    <source>
        <dbReference type="HAMAP-Rule" id="MF_00393"/>
    </source>
</evidence>
<dbReference type="EC" id="2.3.1.15" evidence="5 15"/>
<comment type="domain">
    <text evidence="15">The HXXXXD motif is essential for acyltransferase activity and may constitute the binding site for the phosphate moiety of the glycerol-3-phosphate.</text>
</comment>
<dbReference type="SUPFAM" id="SSF69593">
    <property type="entry name" value="Glycerol-3-phosphate (1)-acyltransferase"/>
    <property type="match status" value="1"/>
</dbReference>
<comment type="catalytic activity">
    <reaction evidence="14 15">
        <text>sn-glycerol 3-phosphate + an acyl-CoA = a 1-acyl-sn-glycero-3-phosphate + CoA</text>
        <dbReference type="Rhea" id="RHEA:15325"/>
        <dbReference type="ChEBI" id="CHEBI:57287"/>
        <dbReference type="ChEBI" id="CHEBI:57597"/>
        <dbReference type="ChEBI" id="CHEBI:57970"/>
        <dbReference type="ChEBI" id="CHEBI:58342"/>
        <dbReference type="EC" id="2.3.1.15"/>
    </reaction>
</comment>
<keyword evidence="15" id="KW-0443">Lipid metabolism</keyword>
<evidence type="ECO:0000256" key="5">
    <source>
        <dbReference type="ARBA" id="ARBA00013113"/>
    </source>
</evidence>
<keyword evidence="9 15" id="KW-0808">Transferase</keyword>
<evidence type="ECO:0000256" key="11">
    <source>
        <dbReference type="ARBA" id="ARBA00023209"/>
    </source>
</evidence>
<dbReference type="UniPathway" id="UPA00557">
    <property type="reaction ID" value="UER00612"/>
</dbReference>
<feature type="domain" description="Phospholipid/glycerol acyltransferase" evidence="16">
    <location>
        <begin position="303"/>
        <end position="430"/>
    </location>
</feature>
<dbReference type="GO" id="GO:0016024">
    <property type="term" value="P:CDP-diacylglycerol biosynthetic process"/>
    <property type="evidence" value="ECO:0007669"/>
    <property type="project" value="UniProtKB-UniRule"/>
</dbReference>
<dbReference type="Pfam" id="PF19277">
    <property type="entry name" value="GPAT_C"/>
    <property type="match status" value="1"/>
</dbReference>
<dbReference type="KEGG" id="salh:HMF8227_00071"/>
<keyword evidence="8 15" id="KW-0444">Lipid biosynthesis</keyword>
<sequence length="813" mass="91897">MSWLQRFWLTLVSIPNRLLVRTKTIPADIEEELGIDPNRPVLYLLNTRSSSDLLALRNSCRDKGLTDPTDRVTLAAQTFPATVYLNKPQGLFSRKVAATDAANRFSELMNLQRQHPELDFQILPVSVFWGRAPGKTTSGWTELLADRAAPSWLRKLLIVLFLGRDNAVCFSRAVSSQRIAQDKGTDIQVAHKLIRVARTHFYRRSESMTGPRLISREQLQNAILGSPAVKAAIAEEHKGKKVSVDEARQRARSYLTEIAADYREGLIRLADRLLTRVWNKIYNGIEVHNAARVRELARKGHEIVYVPCHRSHMDYLLLTYVIYHEGLATPHIAAGINLNFWPVGGIFRRGGAFFLRRSFGGNKLYTAVFKEYLQFLFDRGYPVKYYPEGGRSRTGRLLPPKTGMLAMTLQGVLRGTRRPVTLVPVYIGYENVMELGSYLKELKGKNKQKESFGQVFSALRKLKNYGHGYLNFGDPVTLNSFLDEQVPQWRDTEDSDKKPSWMNPAVSALAQTMMHRINQAASVNGMALVSLCLLASEKRALTDKELTYSLEQFIDLLTQAPFSRDISLPEQDAAEVLEHVVSLNKLTVTHNEFGRVLALDDYNAIIHTYYRNNILHLFAVPGLIAAICIAHHGAERTTIMTLIEQLYPLLRRELSIYMDTGQAVEYAETMLKTLKQMGLLEQRGPKVFPASRTSNAYGALNILNQTIQPTLQRYALVLTLMEKHRNLSRNALEKESRRLAEHLSVVNGLNAPEFYDKNVLATFVNSLKEQELLAETDDGGYRHSAESSELQKQVLALIDPSVAVHLNELLQEA</sequence>
<evidence type="ECO:0000256" key="8">
    <source>
        <dbReference type="ARBA" id="ARBA00022516"/>
    </source>
</evidence>
<dbReference type="PANTHER" id="PTHR12563:SF17">
    <property type="entry name" value="DIHYDROXYACETONE PHOSPHATE ACYLTRANSFERASE"/>
    <property type="match status" value="1"/>
</dbReference>
<evidence type="ECO:0000256" key="14">
    <source>
        <dbReference type="ARBA" id="ARBA00048427"/>
    </source>
</evidence>
<name>A0A2S2DYZ9_9ALTE</name>
<evidence type="ECO:0000256" key="13">
    <source>
        <dbReference type="ARBA" id="ARBA00023315"/>
    </source>
</evidence>
<evidence type="ECO:0000256" key="10">
    <source>
        <dbReference type="ARBA" id="ARBA00023136"/>
    </source>
</evidence>
<proteinExistence type="inferred from homology"/>
<dbReference type="Proteomes" id="UP000245728">
    <property type="component" value="Chromosome"/>
</dbReference>
<accession>A0A2S2DYZ9</accession>
<comment type="pathway">
    <text evidence="3">Lipid metabolism.</text>
</comment>
<dbReference type="InterPro" id="IPR002123">
    <property type="entry name" value="Plipid/glycerol_acylTrfase"/>
</dbReference>
<evidence type="ECO:0000256" key="4">
    <source>
        <dbReference type="ARBA" id="ARBA00007937"/>
    </source>
</evidence>
<evidence type="ECO:0000259" key="16">
    <source>
        <dbReference type="SMART" id="SM00563"/>
    </source>
</evidence>
<dbReference type="GO" id="GO:0006631">
    <property type="term" value="P:fatty acid metabolic process"/>
    <property type="evidence" value="ECO:0007669"/>
    <property type="project" value="TreeGrafter"/>
</dbReference>
<dbReference type="InterPro" id="IPR045520">
    <property type="entry name" value="GPAT/DHAPAT_C"/>
</dbReference>
<dbReference type="RefSeq" id="WP_109338282.1">
    <property type="nucleotide sequence ID" value="NZ_CP029347.1"/>
</dbReference>
<dbReference type="PIRSF" id="PIRSF500064">
    <property type="entry name" value="GPAT"/>
    <property type="match status" value="1"/>
</dbReference>
<dbReference type="HAMAP" id="MF_00393">
    <property type="entry name" value="Glyc3P_acyltrans"/>
    <property type="match status" value="1"/>
</dbReference>
<dbReference type="OrthoDB" id="335193at2"/>
<dbReference type="NCBIfam" id="TIGR03703">
    <property type="entry name" value="plsB"/>
    <property type="match status" value="1"/>
</dbReference>
<evidence type="ECO:0000256" key="12">
    <source>
        <dbReference type="ARBA" id="ARBA00023264"/>
    </source>
</evidence>
<keyword evidence="7 15" id="KW-1003">Cell membrane</keyword>
<dbReference type="EMBL" id="CP029347">
    <property type="protein sequence ID" value="AWL10579.1"/>
    <property type="molecule type" value="Genomic_DNA"/>
</dbReference>
<protein>
    <recommendedName>
        <fullName evidence="6 15">Glycerol-3-phosphate acyltransferase</fullName>
        <shortName evidence="15">GPAT</shortName>
        <ecNumber evidence="5 15">2.3.1.15</ecNumber>
    </recommendedName>
</protein>
<evidence type="ECO:0000256" key="3">
    <source>
        <dbReference type="ARBA" id="ARBA00005189"/>
    </source>
</evidence>
<dbReference type="Pfam" id="PF01553">
    <property type="entry name" value="Acyltransferase"/>
    <property type="match status" value="1"/>
</dbReference>
<comment type="similarity">
    <text evidence="4 15">Belongs to the GPAT/DAPAT family.</text>
</comment>
<evidence type="ECO:0000256" key="9">
    <source>
        <dbReference type="ARBA" id="ARBA00022679"/>
    </source>
</evidence>
<dbReference type="PANTHER" id="PTHR12563">
    <property type="entry name" value="GLYCEROL-3-PHOSPHATE ACYLTRANSFERASE"/>
    <property type="match status" value="1"/>
</dbReference>
<evidence type="ECO:0000256" key="7">
    <source>
        <dbReference type="ARBA" id="ARBA00022475"/>
    </source>
</evidence>
<dbReference type="PIRSF" id="PIRSF000437">
    <property type="entry name" value="GPAT_DHAPAT"/>
    <property type="match status" value="1"/>
</dbReference>
<dbReference type="InterPro" id="IPR022284">
    <property type="entry name" value="GPAT/DHAPAT"/>
</dbReference>
<dbReference type="InterPro" id="IPR028354">
    <property type="entry name" value="GPAT_PlsB"/>
</dbReference>
<dbReference type="GO" id="GO:0005886">
    <property type="term" value="C:plasma membrane"/>
    <property type="evidence" value="ECO:0007669"/>
    <property type="project" value="UniProtKB-SubCell"/>
</dbReference>
<evidence type="ECO:0000256" key="1">
    <source>
        <dbReference type="ARBA" id="ARBA00004413"/>
    </source>
</evidence>
<comment type="pathway">
    <text evidence="2 15">Phospholipid metabolism; CDP-diacylglycerol biosynthesis; CDP-diacylglycerol from sn-glycerol 3-phosphate: step 1/3.</text>
</comment>
<reference evidence="17 18" key="1">
    <citation type="submission" date="2018-05" db="EMBL/GenBank/DDBJ databases">
        <title>Salinimonas sp. HMF8227 Genome sequencing and assembly.</title>
        <authorList>
            <person name="Kang H."/>
            <person name="Kang J."/>
            <person name="Cha I."/>
            <person name="Kim H."/>
            <person name="Joh K."/>
        </authorList>
    </citation>
    <scope>NUCLEOTIDE SEQUENCE [LARGE SCALE GENOMIC DNA]</scope>
    <source>
        <strain evidence="17 18">HMF8227</strain>
    </source>
</reference>
<dbReference type="CDD" id="cd07993">
    <property type="entry name" value="LPLAT_DHAPAT-like"/>
    <property type="match status" value="1"/>
</dbReference>
<keyword evidence="10 15" id="KW-0472">Membrane</keyword>
<evidence type="ECO:0000313" key="17">
    <source>
        <dbReference type="EMBL" id="AWL10579.1"/>
    </source>
</evidence>
<organism evidence="17 18">
    <name type="scientific">Saliniradius amylolyticus</name>
    <dbReference type="NCBI Taxonomy" id="2183582"/>
    <lineage>
        <taxon>Bacteria</taxon>
        <taxon>Pseudomonadati</taxon>
        <taxon>Pseudomonadota</taxon>
        <taxon>Gammaproteobacteria</taxon>
        <taxon>Alteromonadales</taxon>
        <taxon>Alteromonadaceae</taxon>
        <taxon>Saliniradius</taxon>
    </lineage>
</organism>
<keyword evidence="11 15" id="KW-0594">Phospholipid biosynthesis</keyword>
<keyword evidence="12 15" id="KW-1208">Phospholipid metabolism</keyword>
<dbReference type="NCBIfam" id="NF003441">
    <property type="entry name" value="PRK04974.1"/>
    <property type="match status" value="1"/>
</dbReference>